<gene>
    <name evidence="2" type="ORF">HMPREF3225_00998</name>
</gene>
<evidence type="ECO:0000313" key="2">
    <source>
        <dbReference type="EMBL" id="KXA38893.1"/>
    </source>
</evidence>
<dbReference type="Proteomes" id="UP000070063">
    <property type="component" value="Unassembled WGS sequence"/>
</dbReference>
<keyword evidence="1" id="KW-0812">Transmembrane</keyword>
<keyword evidence="1" id="KW-1133">Transmembrane helix</keyword>
<dbReference type="AlphaFoldDB" id="A0ABD4EGI0"/>
<proteinExistence type="predicted"/>
<name>A0ABD4EGI0_STALU</name>
<keyword evidence="1" id="KW-0472">Membrane</keyword>
<accession>A0ABD4EGI0</accession>
<organism evidence="2 3">
    <name type="scientific">Staphylococcus lugdunensis</name>
    <dbReference type="NCBI Taxonomy" id="28035"/>
    <lineage>
        <taxon>Bacteria</taxon>
        <taxon>Bacillati</taxon>
        <taxon>Bacillota</taxon>
        <taxon>Bacilli</taxon>
        <taxon>Bacillales</taxon>
        <taxon>Staphylococcaceae</taxon>
        <taxon>Staphylococcus</taxon>
    </lineage>
</organism>
<comment type="caution">
    <text evidence="2">The sequence shown here is derived from an EMBL/GenBank/DDBJ whole genome shotgun (WGS) entry which is preliminary data.</text>
</comment>
<protein>
    <recommendedName>
        <fullName evidence="4">Phage protein</fullName>
    </recommendedName>
</protein>
<feature type="transmembrane region" description="Helical" evidence="1">
    <location>
        <begin position="7"/>
        <end position="32"/>
    </location>
</feature>
<reference evidence="2 3" key="1">
    <citation type="submission" date="2016-01" db="EMBL/GenBank/DDBJ databases">
        <authorList>
            <person name="Mitreva M."/>
            <person name="Pepin K.H."/>
            <person name="Mihindukulasuriya K.A."/>
            <person name="Fulton R."/>
            <person name="Fronick C."/>
            <person name="O'Laughlin M."/>
            <person name="Miner T."/>
            <person name="Herter B."/>
            <person name="Rosa B.A."/>
            <person name="Cordes M."/>
            <person name="Tomlinson C."/>
            <person name="Wollam A."/>
            <person name="Palsikar V.B."/>
            <person name="Mardis E.R."/>
            <person name="Wilson R.K."/>
        </authorList>
    </citation>
    <scope>NUCLEOTIDE SEQUENCE [LARGE SCALE GENOMIC DNA]</scope>
    <source>
        <strain evidence="2 3">MJR7738</strain>
    </source>
</reference>
<sequence length="59" mass="6705">MKIYIELVVIIVITLLVAATVNFYSGMATYLVGVTYLFITKYCVTGLEETEDQESYEKN</sequence>
<evidence type="ECO:0000313" key="3">
    <source>
        <dbReference type="Proteomes" id="UP000070063"/>
    </source>
</evidence>
<evidence type="ECO:0000256" key="1">
    <source>
        <dbReference type="SAM" id="Phobius"/>
    </source>
</evidence>
<dbReference type="RefSeq" id="WP_060795430.1">
    <property type="nucleotide sequence ID" value="NZ_CP041726.1"/>
</dbReference>
<evidence type="ECO:0008006" key="4">
    <source>
        <dbReference type="Google" id="ProtNLM"/>
    </source>
</evidence>
<dbReference type="EMBL" id="LRQI01000036">
    <property type="protein sequence ID" value="KXA38893.1"/>
    <property type="molecule type" value="Genomic_DNA"/>
</dbReference>